<comment type="subunit">
    <text evidence="4">EntB, EntD, EntE, and EntF form a multienzyme complex called enterobactin synthase.</text>
</comment>
<comment type="similarity">
    <text evidence="3">Belongs to the P-Pant transferase superfamily. EntD family.</text>
</comment>
<evidence type="ECO:0000256" key="10">
    <source>
        <dbReference type="ARBA" id="ARBA00049176"/>
    </source>
</evidence>
<dbReference type="PANTHER" id="PTHR38096:SF1">
    <property type="entry name" value="ENTEROBACTIN SYNTHASE COMPONENT D"/>
    <property type="match status" value="1"/>
</dbReference>
<evidence type="ECO:0000313" key="14">
    <source>
        <dbReference type="EMBL" id="WXB06887.1"/>
    </source>
</evidence>
<keyword evidence="7" id="KW-0259">Enterobactin biosynthesis</keyword>
<keyword evidence="15" id="KW-1185">Reference proteome</keyword>
<evidence type="ECO:0000256" key="6">
    <source>
        <dbReference type="ARBA" id="ARBA00022679"/>
    </source>
</evidence>
<sequence length="248" mass="26656">MVVSGSSRSLFPAFVAHHSVAFDREVPSSFSEIPIPESIQKAPSRRQVEFRAGRKCARRALESLMGNAPTDLVFDDASLAVGPHREPIWPEGFVGAITHTNDFASAAVARATDALGIGLDVEVVMSEENAANLMTLPKVAAPHEVAELARAMNWSPATALTVIFSAKETLYKCLYPQVRRYFGFRAAAVESADDASGQFSVRLLETLTPKLVLGRSFEGRFDLQIGPTNGAAGDDRGGIVRTAMVLPV</sequence>
<proteinExistence type="inferred from homology"/>
<evidence type="ECO:0000259" key="12">
    <source>
        <dbReference type="Pfam" id="PF01648"/>
    </source>
</evidence>
<dbReference type="Gene3D" id="3.90.470.20">
    <property type="entry name" value="4'-phosphopantetheinyl transferase domain"/>
    <property type="match status" value="1"/>
</dbReference>
<accession>A0ABZ2L803</accession>
<evidence type="ECO:0000259" key="13">
    <source>
        <dbReference type="Pfam" id="PF17837"/>
    </source>
</evidence>
<dbReference type="InterPro" id="IPR008278">
    <property type="entry name" value="4-PPantetheinyl_Trfase_dom"/>
</dbReference>
<gene>
    <name evidence="14" type="ORF">LVJ94_06515</name>
</gene>
<dbReference type="PANTHER" id="PTHR38096">
    <property type="entry name" value="ENTEROBACTIN SYNTHASE COMPONENT D"/>
    <property type="match status" value="1"/>
</dbReference>
<comment type="catalytic activity">
    <reaction evidence="11">
        <text>apo-[peptidyl-carrier protein] + CoA = holo-[peptidyl-carrier protein] + adenosine 3',5'-bisphosphate + H(+)</text>
        <dbReference type="Rhea" id="RHEA:46228"/>
        <dbReference type="Rhea" id="RHEA-COMP:11479"/>
        <dbReference type="Rhea" id="RHEA-COMP:11480"/>
        <dbReference type="ChEBI" id="CHEBI:15378"/>
        <dbReference type="ChEBI" id="CHEBI:29999"/>
        <dbReference type="ChEBI" id="CHEBI:57287"/>
        <dbReference type="ChEBI" id="CHEBI:58343"/>
        <dbReference type="ChEBI" id="CHEBI:64479"/>
    </reaction>
</comment>
<evidence type="ECO:0000256" key="3">
    <source>
        <dbReference type="ARBA" id="ARBA00008342"/>
    </source>
</evidence>
<dbReference type="Proteomes" id="UP001374803">
    <property type="component" value="Chromosome"/>
</dbReference>
<evidence type="ECO:0000256" key="1">
    <source>
        <dbReference type="ARBA" id="ARBA00003937"/>
    </source>
</evidence>
<evidence type="ECO:0000256" key="8">
    <source>
        <dbReference type="ARBA" id="ARBA00029894"/>
    </source>
</evidence>
<protein>
    <recommendedName>
        <fullName evidence="5">Enterobactin synthase component D</fullName>
    </recommendedName>
    <alternativeName>
        <fullName evidence="8">4'-phosphopantetheinyl transferase EntD</fullName>
    </alternativeName>
    <alternativeName>
        <fullName evidence="9">Enterochelin synthase D</fullName>
    </alternativeName>
</protein>
<comment type="catalytic activity">
    <reaction evidence="10">
        <text>apo-[aryl-carrier protein] + CoA = holo-[aryl-carrier protein] + adenosine 3',5'-bisphosphate + H(+)</text>
        <dbReference type="Rhea" id="RHEA:48404"/>
        <dbReference type="Rhea" id="RHEA-COMP:15903"/>
        <dbReference type="Rhea" id="RHEA-COMP:17557"/>
        <dbReference type="ChEBI" id="CHEBI:15378"/>
        <dbReference type="ChEBI" id="CHEBI:29999"/>
        <dbReference type="ChEBI" id="CHEBI:57287"/>
        <dbReference type="ChEBI" id="CHEBI:58343"/>
        <dbReference type="ChEBI" id="CHEBI:64479"/>
    </reaction>
</comment>
<dbReference type="GO" id="GO:0016740">
    <property type="term" value="F:transferase activity"/>
    <property type="evidence" value="ECO:0007669"/>
    <property type="project" value="UniProtKB-KW"/>
</dbReference>
<comment type="pathway">
    <text evidence="2">Siderophore biosynthesis; enterobactin biosynthesis.</text>
</comment>
<evidence type="ECO:0000256" key="7">
    <source>
        <dbReference type="ARBA" id="ARBA00023191"/>
    </source>
</evidence>
<feature type="domain" description="4'-phosphopantetheinyl transferase" evidence="12">
    <location>
        <begin position="116"/>
        <end position="208"/>
    </location>
</feature>
<evidence type="ECO:0000256" key="4">
    <source>
        <dbReference type="ARBA" id="ARBA00011503"/>
    </source>
</evidence>
<organism evidence="14 15">
    <name type="scientific">Pendulispora rubella</name>
    <dbReference type="NCBI Taxonomy" id="2741070"/>
    <lineage>
        <taxon>Bacteria</taxon>
        <taxon>Pseudomonadati</taxon>
        <taxon>Myxococcota</taxon>
        <taxon>Myxococcia</taxon>
        <taxon>Myxococcales</taxon>
        <taxon>Sorangiineae</taxon>
        <taxon>Pendulisporaceae</taxon>
        <taxon>Pendulispora</taxon>
    </lineage>
</organism>
<dbReference type="InterPro" id="IPR003542">
    <property type="entry name" value="Enbac_synth_compD-like"/>
</dbReference>
<keyword evidence="6 14" id="KW-0808">Transferase</keyword>
<dbReference type="InterPro" id="IPR041354">
    <property type="entry name" value="4PPT_N"/>
</dbReference>
<dbReference type="SUPFAM" id="SSF56214">
    <property type="entry name" value="4'-phosphopantetheinyl transferase"/>
    <property type="match status" value="1"/>
</dbReference>
<evidence type="ECO:0000313" key="15">
    <source>
        <dbReference type="Proteomes" id="UP001374803"/>
    </source>
</evidence>
<evidence type="ECO:0000256" key="11">
    <source>
        <dbReference type="ARBA" id="ARBA00049191"/>
    </source>
</evidence>
<dbReference type="EMBL" id="CP089983">
    <property type="protein sequence ID" value="WXB06887.1"/>
    <property type="molecule type" value="Genomic_DNA"/>
</dbReference>
<dbReference type="Pfam" id="PF17837">
    <property type="entry name" value="4PPT_N"/>
    <property type="match status" value="1"/>
</dbReference>
<comment type="function">
    <text evidence="1">Involved in the biosynthesis of the siderophore enterobactin (enterochelin), which is a macrocyclic trimeric lactone of N-(2,3-dihydroxybenzoyl)-serine. The serine trilactone serves as a scaffolding for the three catechol functionalities that provide hexadentate coordination for the tightly ligated iron(2+) atoms. Plays an essential role in the assembly of the enterobactin by catalyzing the transfer of the 4'-phosphopantetheine (Ppant) moiety from coenzyme A to the apo-domains of both EntB (ArCP domain) and EntF (PCP domain) to yield their holo-forms which make them competent for the activation of 2,3-dihydroxybenzoate (DHB) and L-serine, respectively.</text>
</comment>
<feature type="domain" description="4'-phosphopantetheinyl transferase N-terminal" evidence="13">
    <location>
        <begin position="38"/>
        <end position="109"/>
    </location>
</feature>
<dbReference type="Pfam" id="PF01648">
    <property type="entry name" value="ACPS"/>
    <property type="match status" value="1"/>
</dbReference>
<evidence type="ECO:0000256" key="2">
    <source>
        <dbReference type="ARBA" id="ARBA00004993"/>
    </source>
</evidence>
<evidence type="ECO:0000256" key="5">
    <source>
        <dbReference type="ARBA" id="ARBA00019087"/>
    </source>
</evidence>
<evidence type="ECO:0000256" key="9">
    <source>
        <dbReference type="ARBA" id="ARBA00031996"/>
    </source>
</evidence>
<dbReference type="RefSeq" id="WP_394836545.1">
    <property type="nucleotide sequence ID" value="NZ_CP089929.1"/>
</dbReference>
<reference evidence="14" key="1">
    <citation type="submission" date="2021-12" db="EMBL/GenBank/DDBJ databases">
        <title>Discovery of the Pendulisporaceae a myxobacterial family with distinct sporulation behavior and unique specialized metabolism.</title>
        <authorList>
            <person name="Garcia R."/>
            <person name="Popoff A."/>
            <person name="Bader C.D."/>
            <person name="Loehr J."/>
            <person name="Walesch S."/>
            <person name="Walt C."/>
            <person name="Boldt J."/>
            <person name="Bunk B."/>
            <person name="Haeckl F.J.F.P.J."/>
            <person name="Gunesch A.P."/>
            <person name="Birkelbach J."/>
            <person name="Nuebel U."/>
            <person name="Pietschmann T."/>
            <person name="Bach T."/>
            <person name="Mueller R."/>
        </authorList>
    </citation>
    <scope>NUCLEOTIDE SEQUENCE</scope>
    <source>
        <strain evidence="14">MSr11367</strain>
    </source>
</reference>
<name>A0ABZ2L803_9BACT</name>
<dbReference type="InterPro" id="IPR037143">
    <property type="entry name" value="4-PPantetheinyl_Trfase_dom_sf"/>
</dbReference>